<dbReference type="AlphaFoldDB" id="A0A9P6RPE7"/>
<comment type="caution">
    <text evidence="1">The sequence shown here is derived from an EMBL/GenBank/DDBJ whole genome shotgun (WGS) entry which is preliminary data.</text>
</comment>
<gene>
    <name evidence="1" type="ORF">BGZ99_000761</name>
</gene>
<dbReference type="SUPFAM" id="SSF82171">
    <property type="entry name" value="DPP6 N-terminal domain-like"/>
    <property type="match status" value="1"/>
</dbReference>
<dbReference type="EMBL" id="JAAAIP010000116">
    <property type="protein sequence ID" value="KAG0325347.1"/>
    <property type="molecule type" value="Genomic_DNA"/>
</dbReference>
<dbReference type="InterPro" id="IPR015943">
    <property type="entry name" value="WD40/YVTN_repeat-like_dom_sf"/>
</dbReference>
<name>A0A9P6RPE7_9FUNG</name>
<proteinExistence type="predicted"/>
<organism evidence="1 2">
    <name type="scientific">Dissophora globulifera</name>
    <dbReference type="NCBI Taxonomy" id="979702"/>
    <lineage>
        <taxon>Eukaryota</taxon>
        <taxon>Fungi</taxon>
        <taxon>Fungi incertae sedis</taxon>
        <taxon>Mucoromycota</taxon>
        <taxon>Mortierellomycotina</taxon>
        <taxon>Mortierellomycetes</taxon>
        <taxon>Mortierellales</taxon>
        <taxon>Mortierellaceae</taxon>
        <taxon>Dissophora</taxon>
    </lineage>
</organism>
<dbReference type="Gene3D" id="2.130.10.10">
    <property type="entry name" value="YVTN repeat-like/Quinoprotein amine dehydrogenase"/>
    <property type="match status" value="1"/>
</dbReference>
<keyword evidence="2" id="KW-1185">Reference proteome</keyword>
<protein>
    <submittedName>
        <fullName evidence="1">Uncharacterized protein</fullName>
    </submittedName>
</protein>
<feature type="non-terminal residue" evidence="1">
    <location>
        <position position="960"/>
    </location>
</feature>
<reference evidence="1" key="1">
    <citation type="journal article" date="2020" name="Fungal Divers.">
        <title>Resolving the Mortierellaceae phylogeny through synthesis of multi-gene phylogenetics and phylogenomics.</title>
        <authorList>
            <person name="Vandepol N."/>
            <person name="Liber J."/>
            <person name="Desiro A."/>
            <person name="Na H."/>
            <person name="Kennedy M."/>
            <person name="Barry K."/>
            <person name="Grigoriev I.V."/>
            <person name="Miller A.N."/>
            <person name="O'Donnell K."/>
            <person name="Stajich J.E."/>
            <person name="Bonito G."/>
        </authorList>
    </citation>
    <scope>NUCLEOTIDE SEQUENCE</scope>
    <source>
        <strain evidence="1">REB-010B</strain>
    </source>
</reference>
<evidence type="ECO:0000313" key="1">
    <source>
        <dbReference type="EMBL" id="KAG0325347.1"/>
    </source>
</evidence>
<dbReference type="OrthoDB" id="2433234at2759"/>
<accession>A0A9P6RPE7</accession>
<evidence type="ECO:0000313" key="2">
    <source>
        <dbReference type="Proteomes" id="UP000738325"/>
    </source>
</evidence>
<sequence length="960" mass="107667">MMSWFRRARIADPVRELGEVEPPWDFAFESDPTRILAMEVEEVEVAPCAEMEADPMRILAAGPGEAKMVPNPAKVLHKINSEPKWRWYLQQGAENNCLGSLNTDPSPPVSITLDKEWTALLEMGDINSGWYSVVICISIEVESNRKGGISEVDFDVCQFDGFNRPVYTEKTCRTVAGREELSQIGNRKEKRIRLHRQIELSRGGYIKFTAILQAFNVKIARVHYIELQQMEREPDDIALYGEGKPNEVILVGNRPEETVKKHLTIHTYDISATGTHAVTLCFSSHNQAVIEVWSILQGTSIGSFASINKTKRYGSGLPQQPPLEYTLPLARGIINASAVNHPDLGDICLSISDDGRYVAIHSNERSHNGIPCHIFTVNTNNNKGGEVNIDMNGHRSKPDCSVLTPMSLPQGLQNFFGYGVFHRMNMTSTGEELDWYITSDGISVSVYDITGDWVQVRNITFGFEPHLEAALNAISSLRGRYFAWTGNEGVISIWDMASGQQISYFQVDGSSTGTRAHLSRDCSLIAVSVKGAITVHETVTGVKLGSYPHGLGDNDYFEIVLEKDHAMVLDQLLKRDAREKMVERKIVAVSDMSVTRTYRVHRDYSGSVVNIIRMDTSLISAPVLNQFDNRIMERPTIDQLSPAPQSFTSAARNIFNVTSSTSVVHGTWMTLITIKYAGNANQAYNGPERELTIPLGSSHILYPAIFLKPTSRLAIVTGRYLQVWKLHDPSTANLKGGHRRGEVAELELMWALQQEDKEKYQDTDICQRNVYDALADIELGEQFSIELHPIRWFRRLKPMPKDPAHEGIEVVTVPMSSKDTLSITLQERIKQGIRGVVDMYINGDEVCQEVAIRYLRTLVRPSDDNPVSCIVTLCQFWKHEERVYFERIMADLLPSTHITWVPVSNPYEKDKDPLAILIKTAETQPASIGVAKVIMDYCVSHANSSKNLALLTPIFKSMHD</sequence>
<dbReference type="Proteomes" id="UP000738325">
    <property type="component" value="Unassembled WGS sequence"/>
</dbReference>